<gene>
    <name evidence="3" type="ORF">CEUSTIGMA_g3694.t1</name>
</gene>
<dbReference type="SMART" id="SM00220">
    <property type="entry name" value="S_TKc"/>
    <property type="match status" value="1"/>
</dbReference>
<dbReference type="InterPro" id="IPR000719">
    <property type="entry name" value="Prot_kinase_dom"/>
</dbReference>
<dbReference type="PANTHER" id="PTHR24348">
    <property type="entry name" value="SERINE/THREONINE-PROTEIN KINASE UNC-51-RELATED"/>
    <property type="match status" value="1"/>
</dbReference>
<dbReference type="EMBL" id="BEGY01000016">
    <property type="protein sequence ID" value="GAX76250.1"/>
    <property type="molecule type" value="Genomic_DNA"/>
</dbReference>
<dbReference type="AlphaFoldDB" id="A0A250X0G4"/>
<dbReference type="GO" id="GO:0005524">
    <property type="term" value="F:ATP binding"/>
    <property type="evidence" value="ECO:0007669"/>
    <property type="project" value="InterPro"/>
</dbReference>
<name>A0A250X0G4_9CHLO</name>
<evidence type="ECO:0000259" key="2">
    <source>
        <dbReference type="PROSITE" id="PS50011"/>
    </source>
</evidence>
<dbReference type="GO" id="GO:0010506">
    <property type="term" value="P:regulation of autophagy"/>
    <property type="evidence" value="ECO:0007669"/>
    <property type="project" value="InterPro"/>
</dbReference>
<dbReference type="Pfam" id="PF00069">
    <property type="entry name" value="Pkinase"/>
    <property type="match status" value="1"/>
</dbReference>
<dbReference type="STRING" id="1157962.A0A250X0G4"/>
<dbReference type="InterPro" id="IPR045269">
    <property type="entry name" value="Atg1-like"/>
</dbReference>
<dbReference type="PROSITE" id="PS50011">
    <property type="entry name" value="PROTEIN_KINASE_DOM"/>
    <property type="match status" value="1"/>
</dbReference>
<reference evidence="3 4" key="1">
    <citation type="submission" date="2017-08" db="EMBL/GenBank/DDBJ databases">
        <title>Acidophilic green algal genome provides insights into adaptation to an acidic environment.</title>
        <authorList>
            <person name="Hirooka S."/>
            <person name="Hirose Y."/>
            <person name="Kanesaki Y."/>
            <person name="Higuchi S."/>
            <person name="Fujiwara T."/>
            <person name="Onuma R."/>
            <person name="Era A."/>
            <person name="Ohbayashi R."/>
            <person name="Uzuka A."/>
            <person name="Nozaki H."/>
            <person name="Yoshikawa H."/>
            <person name="Miyagishima S.Y."/>
        </authorList>
    </citation>
    <scope>NUCLEOTIDE SEQUENCE [LARGE SCALE GENOMIC DNA]</scope>
    <source>
        <strain evidence="3 4">NIES-2499</strain>
    </source>
</reference>
<protein>
    <recommendedName>
        <fullName evidence="2">Protein kinase domain-containing protein</fullName>
    </recommendedName>
</protein>
<dbReference type="GO" id="GO:0004674">
    <property type="term" value="F:protein serine/threonine kinase activity"/>
    <property type="evidence" value="ECO:0007669"/>
    <property type="project" value="InterPro"/>
</dbReference>
<evidence type="ECO:0000313" key="4">
    <source>
        <dbReference type="Proteomes" id="UP000232323"/>
    </source>
</evidence>
<evidence type="ECO:0000256" key="1">
    <source>
        <dbReference type="SAM" id="MobiDB-lite"/>
    </source>
</evidence>
<evidence type="ECO:0000313" key="3">
    <source>
        <dbReference type="EMBL" id="GAX76250.1"/>
    </source>
</evidence>
<sequence length="767" mass="83894">MRYLQNKSFSKAHYLCPRSLYSYSRQLLHSACRLWLSVVCFLGAWLHHITAQVKFTRKHEYPDTQGSEIGLKQTGKPCDTPGRGKHADMSRHASENSLSSFVHSVSGMPLTHAISKSRIPFLCCHASSQPQLSLPSSAKNSLKTDAGGRPLSGCTSENPLTLKAASSPFKYPDSIAKSRLGRAKLQTGQRVGRSSGFQFLGGNGKATADLAYAYGPLHTSTPANSQTNLQHPTSGWAVRRERHAMGFGSKGAQVGGPTEQHDSFSDVVSCNSGCHINVSSLARREHSTILLKRSRQCEQNAEPTCKRFMSGSLLLEGKDRPDSCPDFQMRGGSSAEHLIFCAPGHPDKNKIVPFPPPYSEHQQYEDAGGICWLKVTQRAASSQPRTAAAQIPCFEAKLWQHQMGNMTASDKSLCDRRSSQNTQYCSMVVDEALKSDDQHHPVELQEVPVVRECELIFGQNDALLGVGGFGVVRSVVWRPTSGCEGQALRAAYKCVQSIESVDLDICHEVQVIQQVIRHPRSQYAGSDLISVLAVVEAEPRQALVHQSTKSRDVVPTVLIAGRTIQVAGYLMPLMELGNLSQAMKQWTFGDRVLQRHDITPILTSILCALSDMHAAGFIHCDIKPENVLLHNQDGKVVGKLADMGLALATGILRQKSAGSQCNINGPYNKSLDQPGVLCNRAFGTPLFLAPEVEASSKSNPVWVTSAVDLFSFGKLLEEMMNVDFVPETVNERYFWAEAAQACTLTEPCERPSAGQLLDLMYWSACGS</sequence>
<dbReference type="GO" id="GO:0005737">
    <property type="term" value="C:cytoplasm"/>
    <property type="evidence" value="ECO:0007669"/>
    <property type="project" value="TreeGrafter"/>
</dbReference>
<dbReference type="InterPro" id="IPR011009">
    <property type="entry name" value="Kinase-like_dom_sf"/>
</dbReference>
<dbReference type="Gene3D" id="1.10.510.10">
    <property type="entry name" value="Transferase(Phosphotransferase) domain 1"/>
    <property type="match status" value="1"/>
</dbReference>
<feature type="region of interest" description="Disordered" evidence="1">
    <location>
        <begin position="129"/>
        <end position="159"/>
    </location>
</feature>
<dbReference type="Proteomes" id="UP000232323">
    <property type="component" value="Unassembled WGS sequence"/>
</dbReference>
<comment type="caution">
    <text evidence="3">The sequence shown here is derived from an EMBL/GenBank/DDBJ whole genome shotgun (WGS) entry which is preliminary data.</text>
</comment>
<feature type="region of interest" description="Disordered" evidence="1">
    <location>
        <begin position="64"/>
        <end position="93"/>
    </location>
</feature>
<proteinExistence type="predicted"/>
<dbReference type="InterPro" id="IPR008271">
    <property type="entry name" value="Ser/Thr_kinase_AS"/>
</dbReference>
<accession>A0A250X0G4</accession>
<dbReference type="OrthoDB" id="25592at2759"/>
<dbReference type="PROSITE" id="PS00108">
    <property type="entry name" value="PROTEIN_KINASE_ST"/>
    <property type="match status" value="1"/>
</dbReference>
<dbReference type="SUPFAM" id="SSF56112">
    <property type="entry name" value="Protein kinase-like (PK-like)"/>
    <property type="match status" value="1"/>
</dbReference>
<organism evidence="3 4">
    <name type="scientific">Chlamydomonas eustigma</name>
    <dbReference type="NCBI Taxonomy" id="1157962"/>
    <lineage>
        <taxon>Eukaryota</taxon>
        <taxon>Viridiplantae</taxon>
        <taxon>Chlorophyta</taxon>
        <taxon>core chlorophytes</taxon>
        <taxon>Chlorophyceae</taxon>
        <taxon>CS clade</taxon>
        <taxon>Chlamydomonadales</taxon>
        <taxon>Chlamydomonadaceae</taxon>
        <taxon>Chlamydomonas</taxon>
    </lineage>
</organism>
<feature type="domain" description="Protein kinase" evidence="2">
    <location>
        <begin position="458"/>
        <end position="767"/>
    </location>
</feature>
<feature type="compositionally biased region" description="Low complexity" evidence="1">
    <location>
        <begin position="129"/>
        <end position="138"/>
    </location>
</feature>
<keyword evidence="4" id="KW-1185">Reference proteome</keyword>